<accession>A0AAD0SBC5</accession>
<sequence>MKEIFKISSILAIASLFSGCSAFTIGEEEFSCAGKPELGLCKGPMEVYELTNNQDHLEHMMTAEYAKNEGEKKSNSEGNQKVIYVNSEGEDITYVYEPRSLRRQNAQDYDKANIVGIASNDTMSYSKQSHDELDDLRTFNYVPNDIAPEPLAVLEEAKAMRIYVAAWEDKSGDLNIPGFVYVELQPRRWVTGHQAQMRPSRVLPFQTIKKSKVTSQRKETMAKGIDPLSISRPQSEANK</sequence>
<feature type="signal peptide" evidence="2">
    <location>
        <begin position="1"/>
        <end position="22"/>
    </location>
</feature>
<evidence type="ECO:0000256" key="1">
    <source>
        <dbReference type="SAM" id="MobiDB-lite"/>
    </source>
</evidence>
<evidence type="ECO:0008006" key="5">
    <source>
        <dbReference type="Google" id="ProtNLM"/>
    </source>
</evidence>
<dbReference type="Proteomes" id="UP000264605">
    <property type="component" value="Plasmid unnamed2"/>
</dbReference>
<dbReference type="AlphaFoldDB" id="A0AAD0SBC5"/>
<name>A0AAD0SBC5_9GAMM</name>
<keyword evidence="3" id="KW-0614">Plasmid</keyword>
<protein>
    <recommendedName>
        <fullName evidence="5">Type IV conjugative transfer system protein TraV</fullName>
    </recommendedName>
</protein>
<proteinExistence type="predicted"/>
<evidence type="ECO:0000256" key="2">
    <source>
        <dbReference type="SAM" id="SignalP"/>
    </source>
</evidence>
<dbReference type="RefSeq" id="WP_118845490.1">
    <property type="nucleotide sequence ID" value="NZ_CP032092.1"/>
</dbReference>
<dbReference type="EMBL" id="CP032092">
    <property type="protein sequence ID" value="AXV67691.1"/>
    <property type="molecule type" value="Genomic_DNA"/>
</dbReference>
<dbReference type="Pfam" id="PF09676">
    <property type="entry name" value="TraV"/>
    <property type="match status" value="1"/>
</dbReference>
<feature type="chain" id="PRO_5041915708" description="Type IV conjugative transfer system protein TraV" evidence="2">
    <location>
        <begin position="23"/>
        <end position="239"/>
    </location>
</feature>
<keyword evidence="2" id="KW-0732">Signal</keyword>
<evidence type="ECO:0000313" key="3">
    <source>
        <dbReference type="EMBL" id="AXV67691.1"/>
    </source>
</evidence>
<feature type="region of interest" description="Disordered" evidence="1">
    <location>
        <begin position="213"/>
        <end position="239"/>
    </location>
</feature>
<geneLocation type="plasmid" evidence="3 4">
    <name>unnamed2</name>
</geneLocation>
<evidence type="ECO:0000313" key="4">
    <source>
        <dbReference type="Proteomes" id="UP000264605"/>
    </source>
</evidence>
<dbReference type="KEGG" id="pdj:D0907_20395"/>
<dbReference type="GeneID" id="99507841"/>
<dbReference type="InterPro" id="IPR014118">
    <property type="entry name" value="T4SS_TraV"/>
</dbReference>
<organism evidence="3 4">
    <name type="scientific">Pseudoalteromonas lipolytica</name>
    <dbReference type="NCBI Taxonomy" id="570156"/>
    <lineage>
        <taxon>Bacteria</taxon>
        <taxon>Pseudomonadati</taxon>
        <taxon>Pseudomonadota</taxon>
        <taxon>Gammaproteobacteria</taxon>
        <taxon>Alteromonadales</taxon>
        <taxon>Pseudoalteromonadaceae</taxon>
        <taxon>Pseudoalteromonas</taxon>
    </lineage>
</organism>
<dbReference type="PROSITE" id="PS51257">
    <property type="entry name" value="PROKAR_LIPOPROTEIN"/>
    <property type="match status" value="1"/>
</dbReference>
<gene>
    <name evidence="3" type="ORF">D0907_20395</name>
</gene>
<reference evidence="3 4" key="1">
    <citation type="submission" date="2018-08" db="EMBL/GenBank/DDBJ databases">
        <title>Draft genome sequence of Pseudoalteromonas donghaensis HJ51.</title>
        <authorList>
            <person name="Oh J."/>
            <person name="Roh D."/>
        </authorList>
    </citation>
    <scope>NUCLEOTIDE SEQUENCE [LARGE SCALE GENOMIC DNA]</scope>
    <source>
        <strain evidence="3 4">HJ51</strain>
        <plasmid evidence="3 4">unnamed2</plasmid>
    </source>
</reference>